<proteinExistence type="predicted"/>
<dbReference type="AlphaFoldDB" id="A0A8D8PV54"/>
<dbReference type="EMBL" id="HBUF01035602">
    <property type="protein sequence ID" value="CAG6616402.1"/>
    <property type="molecule type" value="Transcribed_RNA"/>
</dbReference>
<reference evidence="1" key="1">
    <citation type="submission" date="2021-05" db="EMBL/GenBank/DDBJ databases">
        <authorList>
            <person name="Alioto T."/>
            <person name="Alioto T."/>
            <person name="Gomez Garrido J."/>
        </authorList>
    </citation>
    <scope>NUCLEOTIDE SEQUENCE</scope>
</reference>
<protein>
    <submittedName>
        <fullName evidence="1">Uncharacterized protein</fullName>
    </submittedName>
</protein>
<organism evidence="1">
    <name type="scientific">Cacopsylla melanoneura</name>
    <dbReference type="NCBI Taxonomy" id="428564"/>
    <lineage>
        <taxon>Eukaryota</taxon>
        <taxon>Metazoa</taxon>
        <taxon>Ecdysozoa</taxon>
        <taxon>Arthropoda</taxon>
        <taxon>Hexapoda</taxon>
        <taxon>Insecta</taxon>
        <taxon>Pterygota</taxon>
        <taxon>Neoptera</taxon>
        <taxon>Paraneoptera</taxon>
        <taxon>Hemiptera</taxon>
        <taxon>Sternorrhyncha</taxon>
        <taxon>Psylloidea</taxon>
        <taxon>Psyllidae</taxon>
        <taxon>Psyllinae</taxon>
        <taxon>Cacopsylla</taxon>
    </lineage>
</organism>
<accession>A0A8D8PV54</accession>
<evidence type="ECO:0000313" key="1">
    <source>
        <dbReference type="EMBL" id="CAG6616402.1"/>
    </source>
</evidence>
<sequence length="100" mass="10777">MGKGESPTPFGDQTFPFEKKFAPQPRGSEASVLPLQDYQAGVGLIAISTMLFLGNPSPTSPSKTVYRTPSFITLLSAISNYGWNFTITIAMPACQVYALI</sequence>
<name>A0A8D8PV54_9HEMI</name>